<dbReference type="EMBL" id="JAOQNS010000003">
    <property type="protein sequence ID" value="MCW2306727.1"/>
    <property type="molecule type" value="Genomic_DNA"/>
</dbReference>
<dbReference type="SMART" id="SM00829">
    <property type="entry name" value="PKS_ER"/>
    <property type="match status" value="1"/>
</dbReference>
<gene>
    <name evidence="2" type="ORF">M2319_001049</name>
</gene>
<dbReference type="SUPFAM" id="SSF51735">
    <property type="entry name" value="NAD(P)-binding Rossmann-fold domains"/>
    <property type="match status" value="1"/>
</dbReference>
<dbReference type="Proteomes" id="UP001209755">
    <property type="component" value="Unassembled WGS sequence"/>
</dbReference>
<dbReference type="InterPro" id="IPR013149">
    <property type="entry name" value="ADH-like_C"/>
</dbReference>
<evidence type="ECO:0000313" key="2">
    <source>
        <dbReference type="EMBL" id="MCW2306727.1"/>
    </source>
</evidence>
<dbReference type="Gene3D" id="3.40.50.720">
    <property type="entry name" value="NAD(P)-binding Rossmann-like Domain"/>
    <property type="match status" value="1"/>
</dbReference>
<keyword evidence="2" id="KW-0560">Oxidoreductase</keyword>
<comment type="caution">
    <text evidence="2">The sequence shown here is derived from an EMBL/GenBank/DDBJ whole genome shotgun (WGS) entry which is preliminary data.</text>
</comment>
<dbReference type="RefSeq" id="WP_264600399.1">
    <property type="nucleotide sequence ID" value="NZ_JAOQNS010000003.1"/>
</dbReference>
<dbReference type="PANTHER" id="PTHR43677:SF4">
    <property type="entry name" value="QUINONE OXIDOREDUCTASE-LIKE PROTEIN 2"/>
    <property type="match status" value="1"/>
</dbReference>
<proteinExistence type="predicted"/>
<accession>A0ABT3H8K1</accession>
<dbReference type="InterPro" id="IPR051397">
    <property type="entry name" value="Zn-ADH-like_protein"/>
</dbReference>
<dbReference type="InterPro" id="IPR013154">
    <property type="entry name" value="ADH-like_N"/>
</dbReference>
<dbReference type="PANTHER" id="PTHR43677">
    <property type="entry name" value="SHORT-CHAIN DEHYDROGENASE/REDUCTASE"/>
    <property type="match status" value="1"/>
</dbReference>
<dbReference type="CDD" id="cd08241">
    <property type="entry name" value="QOR1"/>
    <property type="match status" value="1"/>
</dbReference>
<dbReference type="InterPro" id="IPR011032">
    <property type="entry name" value="GroES-like_sf"/>
</dbReference>
<protein>
    <submittedName>
        <fullName evidence="2">NADPH2:quinone reductase</fullName>
        <ecNumber evidence="2">1.6.5.5</ecNumber>
    </submittedName>
</protein>
<evidence type="ECO:0000259" key="1">
    <source>
        <dbReference type="SMART" id="SM00829"/>
    </source>
</evidence>
<dbReference type="Gene3D" id="3.90.180.10">
    <property type="entry name" value="Medium-chain alcohol dehydrogenases, catalytic domain"/>
    <property type="match status" value="1"/>
</dbReference>
<reference evidence="3" key="1">
    <citation type="submission" date="2023-07" db="EMBL/GenBank/DDBJ databases">
        <title>Genome sequencing of Purple Non-Sulfur Bacteria from various extreme environments.</title>
        <authorList>
            <person name="Mayer M."/>
        </authorList>
    </citation>
    <scope>NUCLEOTIDE SEQUENCE [LARGE SCALE GENOMIC DNA]</scope>
    <source>
        <strain evidence="3">DSM 17935</strain>
    </source>
</reference>
<evidence type="ECO:0000313" key="3">
    <source>
        <dbReference type="Proteomes" id="UP001209755"/>
    </source>
</evidence>
<dbReference type="GO" id="GO:0003960">
    <property type="term" value="F:quinone reductase (NADPH) activity"/>
    <property type="evidence" value="ECO:0007669"/>
    <property type="project" value="UniProtKB-EC"/>
</dbReference>
<sequence length="324" mass="34643">MKAVLCKEHGGEDHLVLADVDEPVAGPGEAVVRVHAAALNFFDTLIIRGKYQFKPELPFSPGGEMAGTVESVGEGVDRLKPGDRVVGYIGWGCCREKVVAPEDQLIVLPDGVDFETASGLIIIYGTTLHALEERANLKPDETLVVLGASGGVGQAAIELGKILGARVIACASSQEKLDFCRSLGADDLVNYADGDLKQRLKDLTDGAGVDVVYDPVGGDHAEQALRALTFGGRFLVIGFASGEIPKIPLNLVLLKGIDVRGVFWGEAVARDPDRHRESISRLLAMVADGSLKPHIHATYLLDEVPEALTEIRERRVKGKVVITP</sequence>
<dbReference type="InterPro" id="IPR036291">
    <property type="entry name" value="NAD(P)-bd_dom_sf"/>
</dbReference>
<dbReference type="SUPFAM" id="SSF50129">
    <property type="entry name" value="GroES-like"/>
    <property type="match status" value="1"/>
</dbReference>
<organism evidence="2 3">
    <name type="scientific">Rhodobium gokarnense</name>
    <dbReference type="NCBI Taxonomy" id="364296"/>
    <lineage>
        <taxon>Bacteria</taxon>
        <taxon>Pseudomonadati</taxon>
        <taxon>Pseudomonadota</taxon>
        <taxon>Alphaproteobacteria</taxon>
        <taxon>Hyphomicrobiales</taxon>
        <taxon>Rhodobiaceae</taxon>
        <taxon>Rhodobium</taxon>
    </lineage>
</organism>
<dbReference type="Pfam" id="PF00107">
    <property type="entry name" value="ADH_zinc_N"/>
    <property type="match status" value="1"/>
</dbReference>
<keyword evidence="3" id="KW-1185">Reference proteome</keyword>
<name>A0ABT3H8K1_9HYPH</name>
<dbReference type="EC" id="1.6.5.5" evidence="2"/>
<dbReference type="InterPro" id="IPR020843">
    <property type="entry name" value="ER"/>
</dbReference>
<dbReference type="Pfam" id="PF08240">
    <property type="entry name" value="ADH_N"/>
    <property type="match status" value="1"/>
</dbReference>
<feature type="domain" description="Enoyl reductase (ER)" evidence="1">
    <location>
        <begin position="11"/>
        <end position="322"/>
    </location>
</feature>